<keyword evidence="3" id="KW-1185">Reference proteome</keyword>
<dbReference type="EMBL" id="KV448164">
    <property type="protein sequence ID" value="OAX42109.1"/>
    <property type="molecule type" value="Genomic_DNA"/>
</dbReference>
<proteinExistence type="predicted"/>
<name>A0A1B7NBE0_9AGAM</name>
<dbReference type="Proteomes" id="UP000092154">
    <property type="component" value="Unassembled WGS sequence"/>
</dbReference>
<organism evidence="2 3">
    <name type="scientific">Rhizopogon vinicolor AM-OR11-026</name>
    <dbReference type="NCBI Taxonomy" id="1314800"/>
    <lineage>
        <taxon>Eukaryota</taxon>
        <taxon>Fungi</taxon>
        <taxon>Dikarya</taxon>
        <taxon>Basidiomycota</taxon>
        <taxon>Agaricomycotina</taxon>
        <taxon>Agaricomycetes</taxon>
        <taxon>Agaricomycetidae</taxon>
        <taxon>Boletales</taxon>
        <taxon>Suillineae</taxon>
        <taxon>Rhizopogonaceae</taxon>
        <taxon>Rhizopogon</taxon>
    </lineage>
</organism>
<reference evidence="2 3" key="1">
    <citation type="submission" date="2016-06" db="EMBL/GenBank/DDBJ databases">
        <title>Comparative genomics of the ectomycorrhizal sister species Rhizopogon vinicolor and Rhizopogon vesiculosus (Basidiomycota: Boletales) reveals a divergence of the mating type B locus.</title>
        <authorList>
            <consortium name="DOE Joint Genome Institute"/>
            <person name="Mujic A.B."/>
            <person name="Kuo A."/>
            <person name="Tritt A."/>
            <person name="Lipzen A."/>
            <person name="Chen C."/>
            <person name="Johnson J."/>
            <person name="Sharma A."/>
            <person name="Barry K."/>
            <person name="Grigoriev I.V."/>
            <person name="Spatafora J.W."/>
        </authorList>
    </citation>
    <scope>NUCLEOTIDE SEQUENCE [LARGE SCALE GENOMIC DNA]</scope>
    <source>
        <strain evidence="2 3">AM-OR11-026</strain>
    </source>
</reference>
<evidence type="ECO:0000313" key="3">
    <source>
        <dbReference type="Proteomes" id="UP000092154"/>
    </source>
</evidence>
<evidence type="ECO:0000313" key="2">
    <source>
        <dbReference type="EMBL" id="OAX42109.1"/>
    </source>
</evidence>
<feature type="region of interest" description="Disordered" evidence="1">
    <location>
        <begin position="77"/>
        <end position="155"/>
    </location>
</feature>
<protein>
    <submittedName>
        <fullName evidence="2">Uncharacterized protein</fullName>
    </submittedName>
</protein>
<feature type="compositionally biased region" description="Acidic residues" evidence="1">
    <location>
        <begin position="82"/>
        <end position="121"/>
    </location>
</feature>
<dbReference type="InParanoid" id="A0A1B7NBE0"/>
<feature type="region of interest" description="Disordered" evidence="1">
    <location>
        <begin position="234"/>
        <end position="253"/>
    </location>
</feature>
<sequence length="253" mass="28419">MDWQIEDKVRDVCIPVPRELAPGMTEVYEFVLARCQSISFVTIASLNLYSLRRGDVACTIWKWVQLKKYHKRILPQRVGGDTDNEDTDSVDTDNGDTDNEDTDTGDTDDGDADNDDTDTGDTDNRDTDNEDTDNEDTDNEDTDNEDTDTGDTDSGGTDIFPYLRCPLCDSELIHCTSCQVASCKLEECHGSSQPSLVHCVRHQKALCFPCLKEQGPNRWLEKCGECDSWCCTEGSSRQHPAHSSRTWQQVRTS</sequence>
<gene>
    <name evidence="2" type="ORF">K503DRAFT_408836</name>
</gene>
<accession>A0A1B7NBE0</accession>
<feature type="compositionally biased region" description="Acidic residues" evidence="1">
    <location>
        <begin position="128"/>
        <end position="151"/>
    </location>
</feature>
<dbReference type="STRING" id="1314800.A0A1B7NBE0"/>
<dbReference type="AlphaFoldDB" id="A0A1B7NBE0"/>
<evidence type="ECO:0000256" key="1">
    <source>
        <dbReference type="SAM" id="MobiDB-lite"/>
    </source>
</evidence>